<feature type="domain" description="Beta-Casp" evidence="3">
    <location>
        <begin position="241"/>
        <end position="366"/>
    </location>
</feature>
<dbReference type="InterPro" id="IPR011108">
    <property type="entry name" value="RMMBL"/>
</dbReference>
<name>A0A9D6QVR7_9BACT</name>
<dbReference type="InterPro" id="IPR001279">
    <property type="entry name" value="Metallo-B-lactamas"/>
</dbReference>
<feature type="domain" description="Metallo-beta-lactamase" evidence="2">
    <location>
        <begin position="15"/>
        <end position="236"/>
    </location>
</feature>
<dbReference type="AlphaFoldDB" id="A0A9D6QVR7"/>
<dbReference type="EMBL" id="JACQCQ010000012">
    <property type="protein sequence ID" value="MBI3627775.1"/>
    <property type="molecule type" value="Genomic_DNA"/>
</dbReference>
<gene>
    <name evidence="4" type="ORF">HY220_03485</name>
</gene>
<dbReference type="Gene3D" id="3.60.15.10">
    <property type="entry name" value="Ribonuclease Z/Hydroxyacylglutathione hydrolase-like"/>
    <property type="match status" value="1"/>
</dbReference>
<sequence length="452" mass="50349">MKIKLSFHGGAQSVTGACYLVEINDDTQIVVDCGLEQGGRFCESKNSKPFDFDVAKVSALFITHAHLDHVGRIPKLIKEGYRGPIYSTPPTKDLGELIIRDGLGIMQHEAEYCHEEPAYEINHIDQAMRQWQTLLYHTPIEIGPAKITLLRAGHILGSSMVLIEAEGKKILFTGDLGSDHSKLLPPADKLWDIDYLIIESVYGNKVHPDLAEHNLVLERAMEDNAAARGTLMIPAFATERTQDIIYEMNTNVVEHRVPDMPVFVDSPLAIKVTEVFEKYYDYYSDEIKVLHKQHPHLFTFKALHFTPSVEESKAINDVPQPKVIIAGSGMMTGGRILHHLKRYLPDPHSSLMIAGYQAAGSLGRKILDGAQEIKIYGETVPVRARIILAFGYSAHADKNRLFEFVSGMKGSLKWVFAVQGEPEASLAFAQNVKDRLGIRADAPRMGDSVELV</sequence>
<evidence type="ECO:0000313" key="4">
    <source>
        <dbReference type="EMBL" id="MBI3627775.1"/>
    </source>
</evidence>
<dbReference type="CDD" id="cd16295">
    <property type="entry name" value="TTHA0252-CPSF-like_MBL-fold"/>
    <property type="match status" value="1"/>
</dbReference>
<evidence type="ECO:0000259" key="2">
    <source>
        <dbReference type="SMART" id="SM00849"/>
    </source>
</evidence>
<evidence type="ECO:0000259" key="3">
    <source>
        <dbReference type="SMART" id="SM01027"/>
    </source>
</evidence>
<reference evidence="4" key="1">
    <citation type="submission" date="2020-07" db="EMBL/GenBank/DDBJ databases">
        <title>Huge and variable diversity of episymbiotic CPR bacteria and DPANN archaea in groundwater ecosystems.</title>
        <authorList>
            <person name="He C.Y."/>
            <person name="Keren R."/>
            <person name="Whittaker M."/>
            <person name="Farag I.F."/>
            <person name="Doudna J."/>
            <person name="Cate J.H.D."/>
            <person name="Banfield J.F."/>
        </authorList>
    </citation>
    <scope>NUCLEOTIDE SEQUENCE</scope>
    <source>
        <strain evidence="4">NC_groundwater_972_Pr1_S-0.2um_49_27</strain>
    </source>
</reference>
<dbReference type="Pfam" id="PF16661">
    <property type="entry name" value="Lactamase_B_6"/>
    <property type="match status" value="1"/>
</dbReference>
<dbReference type="InterPro" id="IPR036866">
    <property type="entry name" value="RibonucZ/Hydroxyglut_hydro"/>
</dbReference>
<comment type="caution">
    <text evidence="4">The sequence shown here is derived from an EMBL/GenBank/DDBJ whole genome shotgun (WGS) entry which is preliminary data.</text>
</comment>
<dbReference type="GO" id="GO:0004521">
    <property type="term" value="F:RNA endonuclease activity"/>
    <property type="evidence" value="ECO:0007669"/>
    <property type="project" value="TreeGrafter"/>
</dbReference>
<proteinExistence type="predicted"/>
<keyword evidence="1" id="KW-0378">Hydrolase</keyword>
<organism evidence="4 5">
    <name type="scientific">Candidatus Sungiibacteriota bacterium</name>
    <dbReference type="NCBI Taxonomy" id="2750080"/>
    <lineage>
        <taxon>Bacteria</taxon>
        <taxon>Candidatus Sungiibacteriota</taxon>
    </lineage>
</organism>
<protein>
    <submittedName>
        <fullName evidence="4">MBL fold metallo-hydrolase</fullName>
    </submittedName>
</protein>
<dbReference type="SMART" id="SM00849">
    <property type="entry name" value="Lactamase_B"/>
    <property type="match status" value="1"/>
</dbReference>
<evidence type="ECO:0000256" key="1">
    <source>
        <dbReference type="ARBA" id="ARBA00022801"/>
    </source>
</evidence>
<accession>A0A9D6QVR7</accession>
<dbReference type="Pfam" id="PF07521">
    <property type="entry name" value="RMMBL"/>
    <property type="match status" value="1"/>
</dbReference>
<evidence type="ECO:0000313" key="5">
    <source>
        <dbReference type="Proteomes" id="UP000808388"/>
    </source>
</evidence>
<dbReference type="PANTHER" id="PTHR11203">
    <property type="entry name" value="CLEAVAGE AND POLYADENYLATION SPECIFICITY FACTOR FAMILY MEMBER"/>
    <property type="match status" value="1"/>
</dbReference>
<dbReference type="SMART" id="SM01027">
    <property type="entry name" value="Beta-Casp"/>
    <property type="match status" value="1"/>
</dbReference>
<dbReference type="InterPro" id="IPR050698">
    <property type="entry name" value="MBL"/>
</dbReference>
<dbReference type="Proteomes" id="UP000808388">
    <property type="component" value="Unassembled WGS sequence"/>
</dbReference>
<dbReference type="PANTHER" id="PTHR11203:SF37">
    <property type="entry name" value="INTEGRATOR COMPLEX SUBUNIT 11"/>
    <property type="match status" value="1"/>
</dbReference>
<dbReference type="InterPro" id="IPR022712">
    <property type="entry name" value="Beta_Casp"/>
</dbReference>
<dbReference type="PROSITE" id="PS51257">
    <property type="entry name" value="PROKAR_LIPOPROTEIN"/>
    <property type="match status" value="1"/>
</dbReference>
<dbReference type="Pfam" id="PF10996">
    <property type="entry name" value="Beta-Casp"/>
    <property type="match status" value="1"/>
</dbReference>
<dbReference type="Gene3D" id="3.40.50.10890">
    <property type="match status" value="1"/>
</dbReference>
<dbReference type="GO" id="GO:0016787">
    <property type="term" value="F:hydrolase activity"/>
    <property type="evidence" value="ECO:0007669"/>
    <property type="project" value="UniProtKB-KW"/>
</dbReference>
<dbReference type="SUPFAM" id="SSF56281">
    <property type="entry name" value="Metallo-hydrolase/oxidoreductase"/>
    <property type="match status" value="1"/>
</dbReference>